<name>A0A3N0CG73_9ACTN</name>
<gene>
    <name evidence="2" type="ORF">EFK50_11795</name>
</gene>
<dbReference type="Gene3D" id="3.30.1330.40">
    <property type="entry name" value="RutC-like"/>
    <property type="match status" value="1"/>
</dbReference>
<dbReference type="RefSeq" id="WP_123227744.1">
    <property type="nucleotide sequence ID" value="NZ_RJSE01000007.1"/>
</dbReference>
<dbReference type="InterPro" id="IPR006175">
    <property type="entry name" value="YjgF/YER057c/UK114"/>
</dbReference>
<dbReference type="GO" id="GO:0005829">
    <property type="term" value="C:cytosol"/>
    <property type="evidence" value="ECO:0007669"/>
    <property type="project" value="TreeGrafter"/>
</dbReference>
<dbReference type="PANTHER" id="PTHR11803">
    <property type="entry name" value="2-IMINOBUTANOATE/2-IMINOPROPANOATE DEAMINASE RIDA"/>
    <property type="match status" value="1"/>
</dbReference>
<comment type="similarity">
    <text evidence="1">Belongs to the RutC family.</text>
</comment>
<evidence type="ECO:0000313" key="3">
    <source>
        <dbReference type="Proteomes" id="UP000267128"/>
    </source>
</evidence>
<dbReference type="Proteomes" id="UP000267128">
    <property type="component" value="Unassembled WGS sequence"/>
</dbReference>
<evidence type="ECO:0000256" key="1">
    <source>
        <dbReference type="ARBA" id="ARBA00010552"/>
    </source>
</evidence>
<dbReference type="EMBL" id="RJSE01000007">
    <property type="protein sequence ID" value="RNL62448.1"/>
    <property type="molecule type" value="Genomic_DNA"/>
</dbReference>
<dbReference type="CDD" id="cd00448">
    <property type="entry name" value="YjgF_YER057c_UK114_family"/>
    <property type="match status" value="1"/>
</dbReference>
<dbReference type="OrthoDB" id="3212792at2"/>
<dbReference type="Pfam" id="PF01042">
    <property type="entry name" value="Ribonuc_L-PSP"/>
    <property type="match status" value="1"/>
</dbReference>
<dbReference type="PANTHER" id="PTHR11803:SF58">
    <property type="entry name" value="PROTEIN HMF1-RELATED"/>
    <property type="match status" value="1"/>
</dbReference>
<organism evidence="2 3">
    <name type="scientific">Nocardioides marmoriginsengisoli</name>
    <dbReference type="NCBI Taxonomy" id="661483"/>
    <lineage>
        <taxon>Bacteria</taxon>
        <taxon>Bacillati</taxon>
        <taxon>Actinomycetota</taxon>
        <taxon>Actinomycetes</taxon>
        <taxon>Propionibacteriales</taxon>
        <taxon>Nocardioidaceae</taxon>
        <taxon>Nocardioides</taxon>
    </lineage>
</organism>
<dbReference type="AlphaFoldDB" id="A0A3N0CG73"/>
<accession>A0A3N0CG73</accession>
<evidence type="ECO:0000313" key="2">
    <source>
        <dbReference type="EMBL" id="RNL62448.1"/>
    </source>
</evidence>
<proteinExistence type="inferred from homology"/>
<comment type="caution">
    <text evidence="2">The sequence shown here is derived from an EMBL/GenBank/DDBJ whole genome shotgun (WGS) entry which is preliminary data.</text>
</comment>
<protein>
    <submittedName>
        <fullName evidence="2">RidA family protein</fullName>
    </submittedName>
</protein>
<dbReference type="InterPro" id="IPR035959">
    <property type="entry name" value="RutC-like_sf"/>
</dbReference>
<reference evidence="2 3" key="1">
    <citation type="submission" date="2018-11" db="EMBL/GenBank/DDBJ databases">
        <authorList>
            <person name="Li F."/>
        </authorList>
    </citation>
    <scope>NUCLEOTIDE SEQUENCE [LARGE SCALE GENOMIC DNA]</scope>
    <source>
        <strain evidence="2 3">Gsoil 097</strain>
    </source>
</reference>
<dbReference type="SUPFAM" id="SSF55298">
    <property type="entry name" value="YjgF-like"/>
    <property type="match status" value="1"/>
</dbReference>
<keyword evidence="3" id="KW-1185">Reference proteome</keyword>
<sequence>MPTTAPRSDPARVSPVATAGRAAISDVSGLASLGQTHAVRVGRQVFISGQLGLGEDGRLVGADDCYAQSVQCFRNVEAILRAAGGQLTDVVKLVCYLTDQANAKAYAEARGTFLDQLPATTAVVVQELLLPGALLELDVTAVLPDPDHTPES</sequence>
<dbReference type="GO" id="GO:0019239">
    <property type="term" value="F:deaminase activity"/>
    <property type="evidence" value="ECO:0007669"/>
    <property type="project" value="TreeGrafter"/>
</dbReference>